<feature type="transmembrane region" description="Helical" evidence="4">
    <location>
        <begin position="128"/>
        <end position="147"/>
    </location>
</feature>
<organism evidence="5 6">
    <name type="scientific">Candidatus Seongchinamella marina</name>
    <dbReference type="NCBI Taxonomy" id="2518990"/>
    <lineage>
        <taxon>Bacteria</taxon>
        <taxon>Pseudomonadati</taxon>
        <taxon>Pseudomonadota</taxon>
        <taxon>Gammaproteobacteria</taxon>
        <taxon>Cellvibrionales</taxon>
        <taxon>Halieaceae</taxon>
        <taxon>Seongchinamella</taxon>
    </lineage>
</organism>
<dbReference type="SUPFAM" id="SSF48452">
    <property type="entry name" value="TPR-like"/>
    <property type="match status" value="1"/>
</dbReference>
<keyword evidence="1" id="KW-0677">Repeat</keyword>
<dbReference type="EMBL" id="SHNP01000001">
    <property type="protein sequence ID" value="MCX2972220.1"/>
    <property type="molecule type" value="Genomic_DNA"/>
</dbReference>
<dbReference type="PROSITE" id="PS50005">
    <property type="entry name" value="TPR"/>
    <property type="match status" value="1"/>
</dbReference>
<feature type="transmembrane region" description="Helical" evidence="4">
    <location>
        <begin position="207"/>
        <end position="225"/>
    </location>
</feature>
<feature type="transmembrane region" description="Helical" evidence="4">
    <location>
        <begin position="153"/>
        <end position="173"/>
    </location>
</feature>
<proteinExistence type="predicted"/>
<feature type="transmembrane region" description="Helical" evidence="4">
    <location>
        <begin position="15"/>
        <end position="35"/>
    </location>
</feature>
<feature type="repeat" description="TPR" evidence="3">
    <location>
        <begin position="554"/>
        <end position="587"/>
    </location>
</feature>
<evidence type="ECO:0000313" key="6">
    <source>
        <dbReference type="Proteomes" id="UP001143307"/>
    </source>
</evidence>
<evidence type="ECO:0000256" key="3">
    <source>
        <dbReference type="PROSITE-ProRule" id="PRU00339"/>
    </source>
</evidence>
<evidence type="ECO:0000256" key="1">
    <source>
        <dbReference type="ARBA" id="ARBA00022737"/>
    </source>
</evidence>
<gene>
    <name evidence="5" type="ORF">EYC87_01295</name>
</gene>
<feature type="transmembrane region" description="Helical" evidence="4">
    <location>
        <begin position="103"/>
        <end position="121"/>
    </location>
</feature>
<dbReference type="InterPro" id="IPR052346">
    <property type="entry name" value="O-mannosyl-transferase_TMTC"/>
</dbReference>
<keyword evidence="2 3" id="KW-0802">TPR repeat</keyword>
<feature type="transmembrane region" description="Helical" evidence="4">
    <location>
        <begin position="401"/>
        <end position="421"/>
    </location>
</feature>
<evidence type="ECO:0000256" key="4">
    <source>
        <dbReference type="SAM" id="Phobius"/>
    </source>
</evidence>
<name>A0ABT3SQG3_9GAMM</name>
<keyword evidence="4" id="KW-0812">Transmembrane</keyword>
<keyword evidence="4" id="KW-1133">Transmembrane helix</keyword>
<evidence type="ECO:0000256" key="2">
    <source>
        <dbReference type="ARBA" id="ARBA00022803"/>
    </source>
</evidence>
<dbReference type="PANTHER" id="PTHR44227">
    <property type="match status" value="1"/>
</dbReference>
<dbReference type="Gene3D" id="1.25.40.10">
    <property type="entry name" value="Tetratricopeptide repeat domain"/>
    <property type="match status" value="1"/>
</dbReference>
<protein>
    <recommendedName>
        <fullName evidence="7">Tetratricopeptide repeat protein</fullName>
    </recommendedName>
</protein>
<reference evidence="5" key="1">
    <citation type="submission" date="2019-02" db="EMBL/GenBank/DDBJ databases">
        <authorList>
            <person name="Li S.-H."/>
        </authorList>
    </citation>
    <scope>NUCLEOTIDE SEQUENCE</scope>
    <source>
        <strain evidence="5">IMCC8485</strain>
    </source>
</reference>
<comment type="caution">
    <text evidence="5">The sequence shown here is derived from an EMBL/GenBank/DDBJ whole genome shotgun (WGS) entry which is preliminary data.</text>
</comment>
<keyword evidence="6" id="KW-1185">Reference proteome</keyword>
<feature type="transmembrane region" description="Helical" evidence="4">
    <location>
        <begin position="185"/>
        <end position="201"/>
    </location>
</feature>
<feature type="transmembrane region" description="Helical" evidence="4">
    <location>
        <begin position="371"/>
        <end position="389"/>
    </location>
</feature>
<feature type="transmembrane region" description="Helical" evidence="4">
    <location>
        <begin position="341"/>
        <end position="359"/>
    </location>
</feature>
<dbReference type="PANTHER" id="PTHR44227:SF3">
    <property type="entry name" value="PROTEIN O-MANNOSYL-TRANSFERASE TMTC4"/>
    <property type="match status" value="1"/>
</dbReference>
<feature type="transmembrane region" description="Helical" evidence="4">
    <location>
        <begin position="316"/>
        <end position="334"/>
    </location>
</feature>
<evidence type="ECO:0008006" key="7">
    <source>
        <dbReference type="Google" id="ProtNLM"/>
    </source>
</evidence>
<feature type="transmembrane region" description="Helical" evidence="4">
    <location>
        <begin position="237"/>
        <end position="257"/>
    </location>
</feature>
<dbReference type="Proteomes" id="UP001143307">
    <property type="component" value="Unassembled WGS sequence"/>
</dbReference>
<dbReference type="InterPro" id="IPR011990">
    <property type="entry name" value="TPR-like_helical_dom_sf"/>
</dbReference>
<sequence>MTNLYTGASAKNKRVSMLWSVCFVGFMALTVWVYLPGIQGPVLLDDHSSVTKIGDLTDSPELAVDYIFGDRSGVMGRSVSMATFVLERMVSDRGMPLSKSVNVALHLFNGSLIIALLWQLFRFAGFSGFHWLSLILGALWLLHPLLISTVLYAVQRMAMLATTFMLLGCLSYVSWRLKLIEGKFSWWRLGLLPVFLLLGLFSKENAILLIPVVLLLEVLWFQFAGPDGKIIPVLRNLSCSLIVIGLLGAVTAVLLRWEWWQAKFRWRPFTLEERLLTESRILWDYVAQWYIPDVSTMGVYHDDILLSRSFFEPISTLYSSVAWLLVVIFCLALCFTRLGRYLAFAILVYLVGHSIESTIWPLELYFEHRNYFPSLGLLLILGVLVGLVARKEPKVGPPLTVGLAFFAIMLCMQTSSQVTIWSSRPLFVLANVNGHPNSPRANIDMAVQLARFGNSNTAHEYSKRAFEASSVERKGEYLLRNVSLSCIAGEAVDRRQVDQIGGLGEYRPFDSGTKLLIFARLVQNGFCKIDDAMYTADHLERLFFGDDSKYTTSAKNYSNLAVLENALGRYENALIYIQKYLEKAPNNSRGLLMELHFAVSLEKEDIAEKAIQKLNELMDQGKLSVQEQQTLAMYVRS</sequence>
<evidence type="ECO:0000313" key="5">
    <source>
        <dbReference type="EMBL" id="MCX2972220.1"/>
    </source>
</evidence>
<keyword evidence="4" id="KW-0472">Membrane</keyword>
<accession>A0ABT3SQG3</accession>
<dbReference type="InterPro" id="IPR019734">
    <property type="entry name" value="TPR_rpt"/>
</dbReference>
<dbReference type="RefSeq" id="WP_279251260.1">
    <property type="nucleotide sequence ID" value="NZ_SHNP01000001.1"/>
</dbReference>